<sequence>MGNAHVEAVTNPPLVLSCYVARRLDILRSARIPCRAITRSNDRVGIFTFQETGEGPKSIPKSPAYEVIPSTRRFDDANLKMILVLPFRDLPFKRRARVQNRFQNLRFTR</sequence>
<proteinExistence type="predicted"/>
<evidence type="ECO:0000313" key="2">
    <source>
        <dbReference type="Proteomes" id="UP001497644"/>
    </source>
</evidence>
<gene>
    <name evidence="1" type="ORF">LPLAT_LOCUS533</name>
</gene>
<accession>A0AAV2N382</accession>
<name>A0AAV2N382_9HYME</name>
<evidence type="ECO:0000313" key="1">
    <source>
        <dbReference type="EMBL" id="CAL1673708.1"/>
    </source>
</evidence>
<dbReference type="Proteomes" id="UP001497644">
    <property type="component" value="Chromosome 1"/>
</dbReference>
<dbReference type="EMBL" id="OZ034824">
    <property type="protein sequence ID" value="CAL1673708.1"/>
    <property type="molecule type" value="Genomic_DNA"/>
</dbReference>
<organism evidence="1 2">
    <name type="scientific">Lasius platythorax</name>
    <dbReference type="NCBI Taxonomy" id="488582"/>
    <lineage>
        <taxon>Eukaryota</taxon>
        <taxon>Metazoa</taxon>
        <taxon>Ecdysozoa</taxon>
        <taxon>Arthropoda</taxon>
        <taxon>Hexapoda</taxon>
        <taxon>Insecta</taxon>
        <taxon>Pterygota</taxon>
        <taxon>Neoptera</taxon>
        <taxon>Endopterygota</taxon>
        <taxon>Hymenoptera</taxon>
        <taxon>Apocrita</taxon>
        <taxon>Aculeata</taxon>
        <taxon>Formicoidea</taxon>
        <taxon>Formicidae</taxon>
        <taxon>Formicinae</taxon>
        <taxon>Lasius</taxon>
        <taxon>Lasius</taxon>
    </lineage>
</organism>
<keyword evidence="2" id="KW-1185">Reference proteome</keyword>
<protein>
    <submittedName>
        <fullName evidence="1">Uncharacterized protein</fullName>
    </submittedName>
</protein>
<dbReference type="AlphaFoldDB" id="A0AAV2N382"/>
<reference evidence="1 2" key="1">
    <citation type="submission" date="2024-04" db="EMBL/GenBank/DDBJ databases">
        <authorList>
            <consortium name="Molecular Ecology Group"/>
        </authorList>
    </citation>
    <scope>NUCLEOTIDE SEQUENCE [LARGE SCALE GENOMIC DNA]</scope>
</reference>